<gene>
    <name evidence="1" type="ORF">HGR00_19475</name>
</gene>
<evidence type="ECO:0000313" key="2">
    <source>
        <dbReference type="Proteomes" id="UP000575469"/>
    </source>
</evidence>
<proteinExistence type="predicted"/>
<sequence>MLDFSELESKEVEVVGLPLDKLRWNTERHVALKLERFQGGAWKALNLPPTNFWRARLRRLELFGVAEGVYSLPLEADKRYAQTKEEMLYLVREGILDQER</sequence>
<protein>
    <submittedName>
        <fullName evidence="1">Uncharacterized protein</fullName>
    </submittedName>
</protein>
<evidence type="ECO:0000313" key="1">
    <source>
        <dbReference type="EMBL" id="NMV40095.1"/>
    </source>
</evidence>
<dbReference type="RefSeq" id="WP_146049726.1">
    <property type="nucleotide sequence ID" value="NZ_JABBZM010000019.1"/>
</dbReference>
<name>A0A848P451_9RALS</name>
<dbReference type="AlphaFoldDB" id="A0A848P451"/>
<dbReference type="EMBL" id="JABBZM010000019">
    <property type="protein sequence ID" value="NMV40095.1"/>
    <property type="molecule type" value="Genomic_DNA"/>
</dbReference>
<organism evidence="1 2">
    <name type="scientific">Ralstonia insidiosa</name>
    <dbReference type="NCBI Taxonomy" id="190721"/>
    <lineage>
        <taxon>Bacteria</taxon>
        <taxon>Pseudomonadati</taxon>
        <taxon>Pseudomonadota</taxon>
        <taxon>Betaproteobacteria</taxon>
        <taxon>Burkholderiales</taxon>
        <taxon>Burkholderiaceae</taxon>
        <taxon>Ralstonia</taxon>
    </lineage>
</organism>
<accession>A0A848P451</accession>
<reference evidence="1 2" key="1">
    <citation type="submission" date="2020-04" db="EMBL/GenBank/DDBJ databases">
        <title>Ralstonia insidiosa genome sequencing and assembly.</title>
        <authorList>
            <person name="Martins R.C.R."/>
            <person name="Perdigao-Neto L.V."/>
            <person name="Levin A.S.S."/>
            <person name="Costa S.F."/>
        </authorList>
    </citation>
    <scope>NUCLEOTIDE SEQUENCE [LARGE SCALE GENOMIC DNA]</scope>
    <source>
        <strain evidence="1 2">5047</strain>
    </source>
</reference>
<comment type="caution">
    <text evidence="1">The sequence shown here is derived from an EMBL/GenBank/DDBJ whole genome shotgun (WGS) entry which is preliminary data.</text>
</comment>
<dbReference type="Proteomes" id="UP000575469">
    <property type="component" value="Unassembled WGS sequence"/>
</dbReference>